<protein>
    <submittedName>
        <fullName evidence="2">Uncharacterized protein</fullName>
    </submittedName>
</protein>
<reference evidence="2" key="2">
    <citation type="submission" date="2018-05" db="EMBL/GenBank/DDBJ databases">
        <title>OpunRS2 (Oryza punctata Reference Sequence Version 2).</title>
        <authorList>
            <person name="Zhang J."/>
            <person name="Kudrna D."/>
            <person name="Lee S."/>
            <person name="Talag J."/>
            <person name="Welchert J."/>
            <person name="Wing R.A."/>
        </authorList>
    </citation>
    <scope>NUCLEOTIDE SEQUENCE [LARGE SCALE GENOMIC DNA]</scope>
</reference>
<evidence type="ECO:0000313" key="3">
    <source>
        <dbReference type="Proteomes" id="UP000026962"/>
    </source>
</evidence>
<evidence type="ECO:0000313" key="2">
    <source>
        <dbReference type="EnsemblPlants" id="OPUNC06G18050.1"/>
    </source>
</evidence>
<dbReference type="AlphaFoldDB" id="A0A0E0LD40"/>
<keyword evidence="1" id="KW-0732">Signal</keyword>
<dbReference type="Gramene" id="OPUNC06G18050.1">
    <property type="protein sequence ID" value="OPUNC06G18050.1"/>
    <property type="gene ID" value="OPUNC06G18050"/>
</dbReference>
<evidence type="ECO:0000256" key="1">
    <source>
        <dbReference type="SAM" id="SignalP"/>
    </source>
</evidence>
<reference evidence="2" key="1">
    <citation type="submission" date="2015-04" db="UniProtKB">
        <authorList>
            <consortium name="EnsemblPlants"/>
        </authorList>
    </citation>
    <scope>IDENTIFICATION</scope>
</reference>
<sequence length="71" mass="7274">MASFARSARSSLALLQLALLVAAAVMITSSPPVAGRPVEHLHRVQAGSTACPVLPPVSRAITRPDGPIGFS</sequence>
<name>A0A0E0LD40_ORYPU</name>
<organism evidence="2">
    <name type="scientific">Oryza punctata</name>
    <name type="common">Red rice</name>
    <dbReference type="NCBI Taxonomy" id="4537"/>
    <lineage>
        <taxon>Eukaryota</taxon>
        <taxon>Viridiplantae</taxon>
        <taxon>Streptophyta</taxon>
        <taxon>Embryophyta</taxon>
        <taxon>Tracheophyta</taxon>
        <taxon>Spermatophyta</taxon>
        <taxon>Magnoliopsida</taxon>
        <taxon>Liliopsida</taxon>
        <taxon>Poales</taxon>
        <taxon>Poaceae</taxon>
        <taxon>BOP clade</taxon>
        <taxon>Oryzoideae</taxon>
        <taxon>Oryzeae</taxon>
        <taxon>Oryzinae</taxon>
        <taxon>Oryza</taxon>
    </lineage>
</organism>
<keyword evidence="3" id="KW-1185">Reference proteome</keyword>
<feature type="chain" id="PRO_5002366384" evidence="1">
    <location>
        <begin position="24"/>
        <end position="71"/>
    </location>
</feature>
<proteinExistence type="predicted"/>
<dbReference type="HOGENOM" id="CLU_2744395_0_0_1"/>
<dbReference type="Proteomes" id="UP000026962">
    <property type="component" value="Chromosome 6"/>
</dbReference>
<dbReference type="EnsemblPlants" id="OPUNC06G18050.1">
    <property type="protein sequence ID" value="OPUNC06G18050.1"/>
    <property type="gene ID" value="OPUNC06G18050"/>
</dbReference>
<feature type="signal peptide" evidence="1">
    <location>
        <begin position="1"/>
        <end position="23"/>
    </location>
</feature>
<accession>A0A0E0LD40</accession>